<organism evidence="1 2">
    <name type="scientific">Eretmocerus hayati</name>
    <dbReference type="NCBI Taxonomy" id="131215"/>
    <lineage>
        <taxon>Eukaryota</taxon>
        <taxon>Metazoa</taxon>
        <taxon>Ecdysozoa</taxon>
        <taxon>Arthropoda</taxon>
        <taxon>Hexapoda</taxon>
        <taxon>Insecta</taxon>
        <taxon>Pterygota</taxon>
        <taxon>Neoptera</taxon>
        <taxon>Endopterygota</taxon>
        <taxon>Hymenoptera</taxon>
        <taxon>Apocrita</taxon>
        <taxon>Proctotrupomorpha</taxon>
        <taxon>Chalcidoidea</taxon>
        <taxon>Aphelinidae</taxon>
        <taxon>Aphelininae</taxon>
        <taxon>Eretmocerus</taxon>
    </lineage>
</organism>
<protein>
    <submittedName>
        <fullName evidence="1">Uncharacterized protein</fullName>
    </submittedName>
</protein>
<dbReference type="EMBL" id="CM056744">
    <property type="protein sequence ID" value="KAJ8667818.1"/>
    <property type="molecule type" value="Genomic_DNA"/>
</dbReference>
<proteinExistence type="predicted"/>
<comment type="caution">
    <text evidence="1">The sequence shown here is derived from an EMBL/GenBank/DDBJ whole genome shotgun (WGS) entry which is preliminary data.</text>
</comment>
<sequence length="890" mass="98338">MTMRYIVILICTEGTHRAKGKHLVLVTDPEIVEEAYAFDNPCFKDVTPAVGRSFERSNVLHAQNVENQMSKEGNKWSTPWSNLHIGKSNEKKRTLDDSCLGAKAGRVSVVGLRSRDFTGLGFNVCGNMREGIFVKDLLHRGPASESGRIHPGDRIISMKISFRSMVYEDALTILSYASPYDVELEVESGSVPENKPTTLLKKSVSPSPGHLYHPLYRSQSIPELLTKPTQPQTNGRKHTSRRLFDQHQQNQSLNDSSYSNSTLKSRNSIASSGTPQGSYSNVELRIGNASGNNSRPSSGAQLAKFGIKVLPALDGTVHRVETQNEHNTNLERRHSKKQLEGAGGKGDFGSQAATTNGVASYGAMVDGGKMEKKIEQDGRRRDIERESLQQRSREPMQANGIDVPDRASEIVKEEKNQPNMSIPSEVPAEVHNAAVAARRNRKSAHIELMEIPKEPQQETQQQSMQETMDVSGAKSPSKGKRKAPAPPSRTLSGEIPSEDKTSDDDKAMNGISDIKEDEKRITSHDDVEKMTSGKQLESANRMSSDETKTPTESKVSNESPMKKRSSTVTTNDRRVSESDTDSEIQNNFRTIELNPADITVHRTPVPEDSKPPNTLADHHDDEDEIYRKAASLGDLSRYEAATAAAKSSSLERAQSLDMTDSSSKSKRKAPLVPAAEDILAESTEDLTKLDQLDASRSKLKKSSEWGTLEDAIWISPDSKKQNLSEPPEELYAGKKEVKEEPFNKVHVNFDHPCDLSYHRTIRVQSPFETHHAKPVMSSLPEPTEPQTPTKTYVTEIRVSSTEDQQVDETNSPKSMQVVTPNGKLPAGKKPPVPPRRSDASRYVTTSSGDRQVDNSDKEQQRKSWTQTNQPAVTSIVLQSSAHGDDRPAGN</sequence>
<accession>A0ACC2NAQ0</accession>
<evidence type="ECO:0000313" key="2">
    <source>
        <dbReference type="Proteomes" id="UP001239111"/>
    </source>
</evidence>
<name>A0ACC2NAQ0_9HYME</name>
<reference evidence="1" key="1">
    <citation type="submission" date="2023-04" db="EMBL/GenBank/DDBJ databases">
        <title>A chromosome-level genome assembly of the parasitoid wasp Eretmocerus hayati.</title>
        <authorList>
            <person name="Zhong Y."/>
            <person name="Liu S."/>
            <person name="Liu Y."/>
        </authorList>
    </citation>
    <scope>NUCLEOTIDE SEQUENCE</scope>
    <source>
        <strain evidence="1">ZJU_SS_LIU_2023</strain>
    </source>
</reference>
<gene>
    <name evidence="1" type="ORF">QAD02_009481</name>
</gene>
<dbReference type="Proteomes" id="UP001239111">
    <property type="component" value="Chromosome 4"/>
</dbReference>
<evidence type="ECO:0000313" key="1">
    <source>
        <dbReference type="EMBL" id="KAJ8667818.1"/>
    </source>
</evidence>
<keyword evidence="2" id="KW-1185">Reference proteome</keyword>